<name>A0A0H3HJL3_BURP2</name>
<sequence length="58" mass="6551">MLPERDAIAREDIGLARNKFDSSQIFVWPRSVRRSGPTANVGYRTLSAESREPGTECR</sequence>
<dbReference type="Proteomes" id="UP000010087">
    <property type="component" value="Chromosome 1"/>
</dbReference>
<dbReference type="EMBL" id="CP002833">
    <property type="protein sequence ID" value="AFI66116.1"/>
    <property type="molecule type" value="Genomic_DNA"/>
</dbReference>
<protein>
    <submittedName>
        <fullName evidence="2">Uncharacterized protein</fullName>
    </submittedName>
</protein>
<proteinExistence type="predicted"/>
<reference evidence="2 3" key="1">
    <citation type="journal article" date="2012" name="PLoS ONE">
        <title>Evolution of Burkholderia pseudomallei in recurrent melioidosis.</title>
        <authorList>
            <person name="Hayden H.S."/>
            <person name="Lim R."/>
            <person name="Brittnacher M.J."/>
            <person name="Sims E.H."/>
            <person name="Ramage E.R."/>
            <person name="Fong C."/>
            <person name="Wu Z."/>
            <person name="Crist E."/>
            <person name="Chang J."/>
            <person name="Zhou Y."/>
            <person name="Radey M."/>
            <person name="Rohmer L."/>
            <person name="Haugen E."/>
            <person name="Gillett W."/>
            <person name="Wuthiekanun V."/>
            <person name="Peacock S.J."/>
            <person name="Kaul R."/>
            <person name="Miller S.I."/>
            <person name="Manoil C."/>
            <person name="Jacobs M.A."/>
        </authorList>
    </citation>
    <scope>NUCLEOTIDE SEQUENCE [LARGE SCALE GENOMIC DNA]</scope>
    <source>
        <strain evidence="2 3">1026b</strain>
    </source>
</reference>
<organism evidence="2 3">
    <name type="scientific">Burkholderia pseudomallei (strain 1026b)</name>
    <dbReference type="NCBI Taxonomy" id="884204"/>
    <lineage>
        <taxon>Bacteria</taxon>
        <taxon>Pseudomonadati</taxon>
        <taxon>Pseudomonadota</taxon>
        <taxon>Betaproteobacteria</taxon>
        <taxon>Burkholderiales</taxon>
        <taxon>Burkholderiaceae</taxon>
        <taxon>Burkholderia</taxon>
        <taxon>pseudomallei group</taxon>
    </lineage>
</organism>
<evidence type="ECO:0000313" key="3">
    <source>
        <dbReference type="Proteomes" id="UP000010087"/>
    </source>
</evidence>
<evidence type="ECO:0000313" key="2">
    <source>
        <dbReference type="EMBL" id="AFI66116.1"/>
    </source>
</evidence>
<feature type="region of interest" description="Disordered" evidence="1">
    <location>
        <begin position="36"/>
        <end position="58"/>
    </location>
</feature>
<dbReference type="KEGG" id="bpz:BP1026B_I1480"/>
<accession>A0A0H3HJL3</accession>
<gene>
    <name evidence="2" type="ordered locus">BP1026B_I1480</name>
</gene>
<dbReference type="AlphaFoldDB" id="A0A0H3HJL3"/>
<evidence type="ECO:0000256" key="1">
    <source>
        <dbReference type="SAM" id="MobiDB-lite"/>
    </source>
</evidence>
<feature type="compositionally biased region" description="Basic and acidic residues" evidence="1">
    <location>
        <begin position="49"/>
        <end position="58"/>
    </location>
</feature>